<sequence length="231" mass="26918">MDRKRTFEDLKKFVHMTAFLMGVKIITDCFYVGIFDAGVILIVGIVIHKTLVYNWTNLLVIWKRMMLISKKCLSTVKCIFVIFHLKVFGDICTKLMNRFSIMKVKMLDCGWESHSLILDTLIDSWRCYAALKPIVAGLIVFMLVETFWVAVCFYGSFETITTTMFRKLFLMLKTILKVCRKLWTLTRIFIQIVIFTIIECFFIALYASGIFGIIAMVVIAVELYKYVQQKI</sequence>
<proteinExistence type="predicted"/>
<keyword evidence="1" id="KW-0812">Transmembrane</keyword>
<dbReference type="EMBL" id="BPLR01010972">
    <property type="protein sequence ID" value="GIY43399.1"/>
    <property type="molecule type" value="Genomic_DNA"/>
</dbReference>
<reference evidence="2 3" key="1">
    <citation type="submission" date="2021-06" db="EMBL/GenBank/DDBJ databases">
        <title>Caerostris extrusa draft genome.</title>
        <authorList>
            <person name="Kono N."/>
            <person name="Arakawa K."/>
        </authorList>
    </citation>
    <scope>NUCLEOTIDE SEQUENCE [LARGE SCALE GENOMIC DNA]</scope>
</reference>
<dbReference type="Proteomes" id="UP001054945">
    <property type="component" value="Unassembled WGS sequence"/>
</dbReference>
<feature type="transmembrane region" description="Helical" evidence="1">
    <location>
        <begin position="134"/>
        <end position="157"/>
    </location>
</feature>
<organism evidence="2 3">
    <name type="scientific">Caerostris extrusa</name>
    <name type="common">Bark spider</name>
    <name type="synonym">Caerostris bankana</name>
    <dbReference type="NCBI Taxonomy" id="172846"/>
    <lineage>
        <taxon>Eukaryota</taxon>
        <taxon>Metazoa</taxon>
        <taxon>Ecdysozoa</taxon>
        <taxon>Arthropoda</taxon>
        <taxon>Chelicerata</taxon>
        <taxon>Arachnida</taxon>
        <taxon>Araneae</taxon>
        <taxon>Araneomorphae</taxon>
        <taxon>Entelegynae</taxon>
        <taxon>Araneoidea</taxon>
        <taxon>Araneidae</taxon>
        <taxon>Caerostris</taxon>
    </lineage>
</organism>
<keyword evidence="1" id="KW-1133">Transmembrane helix</keyword>
<feature type="transmembrane region" description="Helical" evidence="1">
    <location>
        <begin position="204"/>
        <end position="224"/>
    </location>
</feature>
<evidence type="ECO:0000313" key="2">
    <source>
        <dbReference type="EMBL" id="GIY43399.1"/>
    </source>
</evidence>
<dbReference type="AlphaFoldDB" id="A0AAV4TB27"/>
<evidence type="ECO:0000313" key="3">
    <source>
        <dbReference type="Proteomes" id="UP001054945"/>
    </source>
</evidence>
<feature type="transmembrane region" description="Helical" evidence="1">
    <location>
        <begin position="12"/>
        <end position="34"/>
    </location>
</feature>
<evidence type="ECO:0000256" key="1">
    <source>
        <dbReference type="SAM" id="Phobius"/>
    </source>
</evidence>
<feature type="transmembrane region" description="Helical" evidence="1">
    <location>
        <begin position="40"/>
        <end position="62"/>
    </location>
</feature>
<gene>
    <name evidence="2" type="ORF">CEXT_548161</name>
</gene>
<name>A0AAV4TB27_CAEEX</name>
<comment type="caution">
    <text evidence="2">The sequence shown here is derived from an EMBL/GenBank/DDBJ whole genome shotgun (WGS) entry which is preliminary data.</text>
</comment>
<protein>
    <submittedName>
        <fullName evidence="2">Uncharacterized protein</fullName>
    </submittedName>
</protein>
<accession>A0AAV4TB27</accession>
<keyword evidence="1" id="KW-0472">Membrane</keyword>
<keyword evidence="3" id="KW-1185">Reference proteome</keyword>